<evidence type="ECO:0000256" key="2">
    <source>
        <dbReference type="ARBA" id="ARBA00023002"/>
    </source>
</evidence>
<dbReference type="GO" id="GO:0004777">
    <property type="term" value="F:succinate-semialdehyde dehydrogenase (NAD+) activity"/>
    <property type="evidence" value="ECO:0007669"/>
    <property type="project" value="TreeGrafter"/>
</dbReference>
<dbReference type="InterPro" id="IPR050740">
    <property type="entry name" value="Aldehyde_DH_Superfamily"/>
</dbReference>
<dbReference type="Pfam" id="PF00171">
    <property type="entry name" value="Aldedh"/>
    <property type="match status" value="1"/>
</dbReference>
<dbReference type="Gene3D" id="3.40.605.10">
    <property type="entry name" value="Aldehyde Dehydrogenase, Chain A, domain 1"/>
    <property type="match status" value="1"/>
</dbReference>
<dbReference type="SUPFAM" id="SSF53720">
    <property type="entry name" value="ALDH-like"/>
    <property type="match status" value="1"/>
</dbReference>
<dbReference type="InterPro" id="IPR015590">
    <property type="entry name" value="Aldehyde_DH_dom"/>
</dbReference>
<gene>
    <name evidence="6" type="ORF">GGR38_001155</name>
</gene>
<dbReference type="PANTHER" id="PTHR43353">
    <property type="entry name" value="SUCCINATE-SEMIALDEHYDE DEHYDROGENASE, MITOCHONDRIAL"/>
    <property type="match status" value="1"/>
</dbReference>
<sequence length="485" mass="50371">MMDLKLAEPALLRDAAFVGGVWVAGAASIAVTNPADGEVVGHVPDLGEAETLLALDAAVPAQAAWARVTGKGRGAVLRRWGELMMDHQEDLARIMTAEQGKPLAEARGEVAYAASFLEWFADEARRITGDVLTPHQTDRRILVRKEPVGIVAAVTPWNFPLAMITRKAGPALAAGCAIIIKPSELTPLSALALAYLGEQAGVPAGVLSVITGQAAPIGNVLTGDKRIAKFTFTGSTGVGKKLAARCMETVKRVSLELGGNAPFIVFDDADLDAAVEGAIASKFRNAGQTCVCANRLIVQSGIYDAFAAALAARVAGLKVGPGLAGPSDQGPLIDARAVEKARAHVADAVARGGRVLTGGAPVAGGGTFFAPTVITGVPADALLCREETFGPVAGLVRFETEEEAIAIANDTDAGLASYLFTRDYERVWRVPEALRYGMVGVNTGLISTEVAPFGGVKESGMGREGSHYGMDDYLNLKMVCLAVAG</sequence>
<evidence type="ECO:0000259" key="5">
    <source>
        <dbReference type="Pfam" id="PF00171"/>
    </source>
</evidence>
<feature type="domain" description="Aldehyde dehydrogenase" evidence="5">
    <location>
        <begin position="22"/>
        <end position="479"/>
    </location>
</feature>
<dbReference type="PANTHER" id="PTHR43353:SF5">
    <property type="entry name" value="SUCCINATE-SEMIALDEHYDE DEHYDROGENASE, MITOCHONDRIAL"/>
    <property type="match status" value="1"/>
</dbReference>
<keyword evidence="7" id="KW-1185">Reference proteome</keyword>
<dbReference type="EC" id="1.2.1.20" evidence="6"/>
<feature type="active site" evidence="3">
    <location>
        <position position="256"/>
    </location>
</feature>
<evidence type="ECO:0000256" key="1">
    <source>
        <dbReference type="ARBA" id="ARBA00009986"/>
    </source>
</evidence>
<dbReference type="InterPro" id="IPR010102">
    <property type="entry name" value="Succ_semiAld_DH"/>
</dbReference>
<evidence type="ECO:0000313" key="7">
    <source>
        <dbReference type="Proteomes" id="UP000548867"/>
    </source>
</evidence>
<protein>
    <submittedName>
        <fullName evidence="6">Succinate-semialdehyde dehydrogenase/glutarate-semialdehyde dehydrogenase</fullName>
        <ecNumber evidence="6">1.2.1.16</ecNumber>
        <ecNumber evidence="6">1.2.1.20</ecNumber>
        <ecNumber evidence="6">1.2.1.79</ecNumber>
    </submittedName>
</protein>
<dbReference type="GO" id="GO:0102810">
    <property type="term" value="F:glutarate-semialdehyde dehydrogenase (NADP+) activity"/>
    <property type="evidence" value="ECO:0007669"/>
    <property type="project" value="UniProtKB-EC"/>
</dbReference>
<dbReference type="GO" id="GO:0036243">
    <property type="term" value="F:succinate-semialdehyde dehydrogenase (NADP+) activity"/>
    <property type="evidence" value="ECO:0007669"/>
    <property type="project" value="UniProtKB-EC"/>
</dbReference>
<accession>A0A7W6CCW6</accession>
<dbReference type="Proteomes" id="UP000548867">
    <property type="component" value="Unassembled WGS sequence"/>
</dbReference>
<evidence type="ECO:0000313" key="6">
    <source>
        <dbReference type="EMBL" id="MBB3954228.1"/>
    </source>
</evidence>
<evidence type="ECO:0000256" key="3">
    <source>
        <dbReference type="PROSITE-ProRule" id="PRU10007"/>
    </source>
</evidence>
<dbReference type="FunFam" id="3.40.309.10:FF:000004">
    <property type="entry name" value="Succinate-semialdehyde dehydrogenase I"/>
    <property type="match status" value="1"/>
</dbReference>
<keyword evidence="2 4" id="KW-0560">Oxidoreductase</keyword>
<dbReference type="InterPro" id="IPR016161">
    <property type="entry name" value="Ald_DH/histidinol_DH"/>
</dbReference>
<organism evidence="6 7">
    <name type="scientific">Novosphingobium sediminicola</name>
    <dbReference type="NCBI Taxonomy" id="563162"/>
    <lineage>
        <taxon>Bacteria</taxon>
        <taxon>Pseudomonadati</taxon>
        <taxon>Pseudomonadota</taxon>
        <taxon>Alphaproteobacteria</taxon>
        <taxon>Sphingomonadales</taxon>
        <taxon>Sphingomonadaceae</taxon>
        <taxon>Novosphingobium</taxon>
    </lineage>
</organism>
<dbReference type="NCBIfam" id="TIGR01780">
    <property type="entry name" value="SSADH"/>
    <property type="match status" value="1"/>
</dbReference>
<dbReference type="EMBL" id="JACIDX010000003">
    <property type="protein sequence ID" value="MBB3954228.1"/>
    <property type="molecule type" value="Genomic_DNA"/>
</dbReference>
<dbReference type="EC" id="1.2.1.79" evidence="6"/>
<dbReference type="CDD" id="cd07103">
    <property type="entry name" value="ALDH_F5_SSADH_GabD"/>
    <property type="match status" value="1"/>
</dbReference>
<dbReference type="InterPro" id="IPR016162">
    <property type="entry name" value="Ald_DH_N"/>
</dbReference>
<proteinExistence type="inferred from homology"/>
<reference evidence="6 7" key="1">
    <citation type="submission" date="2020-08" db="EMBL/GenBank/DDBJ databases">
        <title>Genomic Encyclopedia of Type Strains, Phase IV (KMG-IV): sequencing the most valuable type-strain genomes for metagenomic binning, comparative biology and taxonomic classification.</title>
        <authorList>
            <person name="Goeker M."/>
        </authorList>
    </citation>
    <scope>NUCLEOTIDE SEQUENCE [LARGE SCALE GENOMIC DNA]</scope>
    <source>
        <strain evidence="6 7">DSM 27057</strain>
    </source>
</reference>
<dbReference type="InterPro" id="IPR016163">
    <property type="entry name" value="Ald_DH_C"/>
</dbReference>
<name>A0A7W6CCW6_9SPHN</name>
<dbReference type="InterPro" id="IPR029510">
    <property type="entry name" value="Ald_DH_CS_GLU"/>
</dbReference>
<evidence type="ECO:0000256" key="4">
    <source>
        <dbReference type="RuleBase" id="RU003345"/>
    </source>
</evidence>
<dbReference type="FunFam" id="3.40.605.10:FF:000005">
    <property type="entry name" value="Succinate-semialdehyde dehydrogenase I"/>
    <property type="match status" value="1"/>
</dbReference>
<dbReference type="PROSITE" id="PS00687">
    <property type="entry name" value="ALDEHYDE_DEHYDR_GLU"/>
    <property type="match status" value="1"/>
</dbReference>
<comment type="caution">
    <text evidence="6">The sequence shown here is derived from an EMBL/GenBank/DDBJ whole genome shotgun (WGS) entry which is preliminary data.</text>
</comment>
<dbReference type="Gene3D" id="3.40.309.10">
    <property type="entry name" value="Aldehyde Dehydrogenase, Chain A, domain 2"/>
    <property type="match status" value="1"/>
</dbReference>
<dbReference type="PROSITE" id="PS00070">
    <property type="entry name" value="ALDEHYDE_DEHYDR_CYS"/>
    <property type="match status" value="1"/>
</dbReference>
<dbReference type="AlphaFoldDB" id="A0A7W6CCW6"/>
<dbReference type="EC" id="1.2.1.16" evidence="6"/>
<comment type="similarity">
    <text evidence="1 4">Belongs to the aldehyde dehydrogenase family.</text>
</comment>
<dbReference type="InterPro" id="IPR016160">
    <property type="entry name" value="Ald_DH_CS_CYS"/>
</dbReference>
<dbReference type="GO" id="GO:0009450">
    <property type="term" value="P:gamma-aminobutyric acid catabolic process"/>
    <property type="evidence" value="ECO:0007669"/>
    <property type="project" value="InterPro"/>
</dbReference>